<accession>A0ABY6KYI3</accession>
<keyword evidence="2" id="KW-1185">Reference proteome</keyword>
<evidence type="ECO:0000313" key="1">
    <source>
        <dbReference type="EMBL" id="UYV73312.1"/>
    </source>
</evidence>
<reference evidence="1 2" key="1">
    <citation type="submission" date="2022-01" db="EMBL/GenBank/DDBJ databases">
        <title>A chromosomal length assembly of Cordylochernes scorpioides.</title>
        <authorList>
            <person name="Zeh D."/>
            <person name="Zeh J."/>
        </authorList>
    </citation>
    <scope>NUCLEOTIDE SEQUENCE [LARGE SCALE GENOMIC DNA]</scope>
    <source>
        <strain evidence="1">IN4F17</strain>
        <tissue evidence="1">Whole Body</tissue>
    </source>
</reference>
<proteinExistence type="predicted"/>
<organism evidence="1 2">
    <name type="scientific">Cordylochernes scorpioides</name>
    <dbReference type="NCBI Taxonomy" id="51811"/>
    <lineage>
        <taxon>Eukaryota</taxon>
        <taxon>Metazoa</taxon>
        <taxon>Ecdysozoa</taxon>
        <taxon>Arthropoda</taxon>
        <taxon>Chelicerata</taxon>
        <taxon>Arachnida</taxon>
        <taxon>Pseudoscorpiones</taxon>
        <taxon>Cheliferoidea</taxon>
        <taxon>Chernetidae</taxon>
        <taxon>Cordylochernes</taxon>
    </lineage>
</organism>
<sequence length="117" mass="13536">MVVSKKSLQNIKSKEKFDGPRLLTKEMKKKCLNTCKELFEHYEIGGESFLDRIVTGDESWIHHHIPDSKRSSAEWHHKGSPSPKKLRITEFAGKTVKDAFWNIIFLKAKQLIASLEK</sequence>
<dbReference type="EMBL" id="CP092872">
    <property type="protein sequence ID" value="UYV73312.1"/>
    <property type="molecule type" value="Genomic_DNA"/>
</dbReference>
<protein>
    <submittedName>
        <fullName evidence="1">Uncharacterized protein</fullName>
    </submittedName>
</protein>
<evidence type="ECO:0000313" key="2">
    <source>
        <dbReference type="Proteomes" id="UP001235939"/>
    </source>
</evidence>
<dbReference type="InterPro" id="IPR052709">
    <property type="entry name" value="Transposase-MT_Hybrid"/>
</dbReference>
<dbReference type="InterPro" id="IPR036397">
    <property type="entry name" value="RNaseH_sf"/>
</dbReference>
<dbReference type="PANTHER" id="PTHR46060:SF1">
    <property type="entry name" value="MARINER MOS1 TRANSPOSASE-LIKE PROTEIN"/>
    <property type="match status" value="1"/>
</dbReference>
<dbReference type="Gene3D" id="3.30.420.10">
    <property type="entry name" value="Ribonuclease H-like superfamily/Ribonuclease H"/>
    <property type="match status" value="1"/>
</dbReference>
<gene>
    <name evidence="1" type="ORF">LAZ67_10002671</name>
</gene>
<dbReference type="Proteomes" id="UP001235939">
    <property type="component" value="Chromosome 10"/>
</dbReference>
<dbReference type="PANTHER" id="PTHR46060">
    <property type="entry name" value="MARINER MOS1 TRANSPOSASE-LIKE PROTEIN"/>
    <property type="match status" value="1"/>
</dbReference>
<name>A0ABY6KYI3_9ARAC</name>